<name>A0AAV5SN43_9BILA</name>
<dbReference type="AlphaFoldDB" id="A0AAV5SN43"/>
<keyword evidence="2" id="KW-1185">Reference proteome</keyword>
<organism evidence="1 2">
    <name type="scientific">Pristionchus entomophagus</name>
    <dbReference type="NCBI Taxonomy" id="358040"/>
    <lineage>
        <taxon>Eukaryota</taxon>
        <taxon>Metazoa</taxon>
        <taxon>Ecdysozoa</taxon>
        <taxon>Nematoda</taxon>
        <taxon>Chromadorea</taxon>
        <taxon>Rhabditida</taxon>
        <taxon>Rhabditina</taxon>
        <taxon>Diplogasteromorpha</taxon>
        <taxon>Diplogasteroidea</taxon>
        <taxon>Neodiplogasteridae</taxon>
        <taxon>Pristionchus</taxon>
    </lineage>
</organism>
<evidence type="ECO:0000313" key="1">
    <source>
        <dbReference type="EMBL" id="GMS83965.1"/>
    </source>
</evidence>
<proteinExistence type="predicted"/>
<reference evidence="1" key="1">
    <citation type="submission" date="2023-10" db="EMBL/GenBank/DDBJ databases">
        <title>Genome assembly of Pristionchus species.</title>
        <authorList>
            <person name="Yoshida K."/>
            <person name="Sommer R.J."/>
        </authorList>
    </citation>
    <scope>NUCLEOTIDE SEQUENCE</scope>
    <source>
        <strain evidence="1">RS0144</strain>
    </source>
</reference>
<feature type="non-terminal residue" evidence="1">
    <location>
        <position position="1"/>
    </location>
</feature>
<dbReference type="EMBL" id="BTSX01000002">
    <property type="protein sequence ID" value="GMS83965.1"/>
    <property type="molecule type" value="Genomic_DNA"/>
</dbReference>
<gene>
    <name evidence="1" type="ORF">PENTCL1PPCAC_6140</name>
</gene>
<comment type="caution">
    <text evidence="1">The sequence shown here is derived from an EMBL/GenBank/DDBJ whole genome shotgun (WGS) entry which is preliminary data.</text>
</comment>
<evidence type="ECO:0000313" key="2">
    <source>
        <dbReference type="Proteomes" id="UP001432027"/>
    </source>
</evidence>
<dbReference type="Proteomes" id="UP001432027">
    <property type="component" value="Unassembled WGS sequence"/>
</dbReference>
<accession>A0AAV5SN43</accession>
<sequence>SLFRLNNCFSPDWAKEILPTWGIDELNQFRADLITTAHGNMEDEEIREQLADIISKVARERIDGKVQEWRELADFILK</sequence>
<feature type="non-terminal residue" evidence="1">
    <location>
        <position position="78"/>
    </location>
</feature>
<protein>
    <submittedName>
        <fullName evidence="1">Uncharacterized protein</fullName>
    </submittedName>
</protein>